<dbReference type="AlphaFoldDB" id="A0A9W3VH09"/>
<reference evidence="1 2" key="1">
    <citation type="submission" date="2018-09" db="EMBL/GenBank/DDBJ databases">
        <title>Complete genome of Bacillus thuringiensis strain QZL38.</title>
        <authorList>
            <person name="Song F."/>
        </authorList>
    </citation>
    <scope>NUCLEOTIDE SEQUENCE [LARGE SCALE GENOMIC DNA]</scope>
    <source>
        <strain evidence="1 2">QZL38</strain>
        <plasmid evidence="1 2">p.5</plasmid>
    </source>
</reference>
<sequence length="77" mass="8684">MIPHRIKYIIQYINVDMRDFVIGIQGRITREGLITESGTFMPRKSLDHEGHPHANSPEVAPEGRFLPAGVIFGSLRV</sequence>
<name>A0A9W3VH09_BACTU</name>
<dbReference type="Proteomes" id="UP000269847">
    <property type="component" value="Plasmid p.5"/>
</dbReference>
<proteinExistence type="predicted"/>
<gene>
    <name evidence="1" type="ORF">D7J84_29065</name>
</gene>
<evidence type="ECO:0000313" key="2">
    <source>
        <dbReference type="Proteomes" id="UP000269847"/>
    </source>
</evidence>
<dbReference type="EMBL" id="CP032611">
    <property type="protein sequence ID" value="AYF85073.1"/>
    <property type="molecule type" value="Genomic_DNA"/>
</dbReference>
<organism evidence="1 2">
    <name type="scientific">Bacillus thuringiensis</name>
    <dbReference type="NCBI Taxonomy" id="1428"/>
    <lineage>
        <taxon>Bacteria</taxon>
        <taxon>Bacillati</taxon>
        <taxon>Bacillota</taxon>
        <taxon>Bacilli</taxon>
        <taxon>Bacillales</taxon>
        <taxon>Bacillaceae</taxon>
        <taxon>Bacillus</taxon>
        <taxon>Bacillus cereus group</taxon>
    </lineage>
</organism>
<protein>
    <submittedName>
        <fullName evidence="1">Uncharacterized protein</fullName>
    </submittedName>
</protein>
<keyword evidence="1" id="KW-0614">Plasmid</keyword>
<evidence type="ECO:0000313" key="1">
    <source>
        <dbReference type="EMBL" id="AYF85073.1"/>
    </source>
</evidence>
<geneLocation type="plasmid" evidence="1 2">
    <name>p.5</name>
</geneLocation>
<accession>A0A9W3VH09</accession>